<evidence type="ECO:0000313" key="3">
    <source>
        <dbReference type="Proteomes" id="UP000614996"/>
    </source>
</evidence>
<evidence type="ECO:0000259" key="1">
    <source>
        <dbReference type="Pfam" id="PF05368"/>
    </source>
</evidence>
<dbReference type="Gene3D" id="3.40.50.720">
    <property type="entry name" value="NAD(P)-binding Rossmann-like Domain"/>
    <property type="match status" value="1"/>
</dbReference>
<comment type="caution">
    <text evidence="2">The sequence shown here is derived from an EMBL/GenBank/DDBJ whole genome shotgun (WGS) entry which is preliminary data.</text>
</comment>
<dbReference type="Pfam" id="PF05368">
    <property type="entry name" value="NmrA"/>
    <property type="match status" value="1"/>
</dbReference>
<dbReference type="PANTHER" id="PTHR43162">
    <property type="match status" value="1"/>
</dbReference>
<gene>
    <name evidence="2" type="ORF">NUM_52650</name>
</gene>
<keyword evidence="3" id="KW-1185">Reference proteome</keyword>
<dbReference type="RefSeq" id="WP_207127663.1">
    <property type="nucleotide sequence ID" value="NZ_BOPO01000111.1"/>
</dbReference>
<protein>
    <submittedName>
        <fullName evidence="2">NAD(P)-dependent oxidoreductase</fullName>
    </submittedName>
</protein>
<proteinExistence type="predicted"/>
<name>A0A8J4AE99_9ACTN</name>
<sequence length="284" mass="29551">MRRILVTGATGATGGAVLQALAGRNVTARAMVRQPAEPAVTGADETAVADFDDPAALAAALADVDAAYLVTPSSEQAARRQLRFLDAARAAGVDQVVILSQLAAAEDSPVRFLRWHAEVERYAAEHGPAHTVLRPNLFLQGTLAFADLIRATGGFGAPIGDAAVSAVDVRDIGDAAAAVLTSDGHLGRSYDLTGPAAITHTRLAEAISAATGRPVHFADVSPDQFAAQLRGVLPDWQVDGLLEDYAHYRRGEAAAVSTAVPDLTGHPARGVDEFARAYADAFRA</sequence>
<organism evidence="2 3">
    <name type="scientific">Actinocatenispora comari</name>
    <dbReference type="NCBI Taxonomy" id="2807577"/>
    <lineage>
        <taxon>Bacteria</taxon>
        <taxon>Bacillati</taxon>
        <taxon>Actinomycetota</taxon>
        <taxon>Actinomycetes</taxon>
        <taxon>Micromonosporales</taxon>
        <taxon>Micromonosporaceae</taxon>
        <taxon>Actinocatenispora</taxon>
    </lineage>
</organism>
<dbReference type="AlphaFoldDB" id="A0A8J4AE99"/>
<reference evidence="3" key="1">
    <citation type="journal article" date="2021" name="Int. J. Syst. Evol. Microbiol.">
        <title>Actinocatenispora comari sp. nov., an endophytic actinomycete isolated from aerial parts of Comarum salesowianum.</title>
        <authorList>
            <person name="Oyunbileg N."/>
            <person name="Iizaka Y."/>
            <person name="Hamada M."/>
            <person name="Davaapurev B.O."/>
            <person name="Fukumoto A."/>
            <person name="Tsetseg B."/>
            <person name="Kato F."/>
            <person name="Tamura T."/>
            <person name="Batkhuu J."/>
            <person name="Anzai Y."/>
        </authorList>
    </citation>
    <scope>NUCLEOTIDE SEQUENCE [LARGE SCALE GENOMIC DNA]</scope>
    <source>
        <strain evidence="3">NUM-2625</strain>
    </source>
</reference>
<dbReference type="SUPFAM" id="SSF51735">
    <property type="entry name" value="NAD(P)-binding Rossmann-fold domains"/>
    <property type="match status" value="1"/>
</dbReference>
<feature type="domain" description="NmrA-like" evidence="1">
    <location>
        <begin position="3"/>
        <end position="234"/>
    </location>
</feature>
<dbReference type="InterPro" id="IPR008030">
    <property type="entry name" value="NmrA-like"/>
</dbReference>
<dbReference type="Gene3D" id="3.90.25.10">
    <property type="entry name" value="UDP-galactose 4-epimerase, domain 1"/>
    <property type="match status" value="1"/>
</dbReference>
<accession>A0A8J4AE99</accession>
<dbReference type="PANTHER" id="PTHR43162:SF1">
    <property type="entry name" value="PRESTALK A DIFFERENTIATION PROTEIN A"/>
    <property type="match status" value="1"/>
</dbReference>
<dbReference type="Proteomes" id="UP000614996">
    <property type="component" value="Unassembled WGS sequence"/>
</dbReference>
<dbReference type="InterPro" id="IPR051604">
    <property type="entry name" value="Ergot_Alk_Oxidoreductase"/>
</dbReference>
<dbReference type="EMBL" id="BOPO01000111">
    <property type="protein sequence ID" value="GIL30011.1"/>
    <property type="molecule type" value="Genomic_DNA"/>
</dbReference>
<evidence type="ECO:0000313" key="2">
    <source>
        <dbReference type="EMBL" id="GIL30011.1"/>
    </source>
</evidence>
<dbReference type="InterPro" id="IPR036291">
    <property type="entry name" value="NAD(P)-bd_dom_sf"/>
</dbReference>